<sequence length="64" mass="7483">MFSLNFDPLFLGLEKAKQAALLLNAGWRRQPSDADPRELQRMQDELRAARERLRMQVTGGRLLW</sequence>
<evidence type="ECO:0000313" key="1">
    <source>
        <dbReference type="EMBL" id="PZF77259.1"/>
    </source>
</evidence>
<reference evidence="2" key="1">
    <citation type="submission" date="2018-06" db="EMBL/GenBank/DDBJ databases">
        <title>Aestuariibacter litoralis strain KCTC 52945T.</title>
        <authorList>
            <person name="Li X."/>
            <person name="Salam N."/>
            <person name="Li J.-L."/>
            <person name="Chen Y.-M."/>
            <person name="Yang Z.-W."/>
            <person name="Zhang L.-Y."/>
            <person name="Han M.-X."/>
            <person name="Xiao M."/>
            <person name="Li W.-J."/>
        </authorList>
    </citation>
    <scope>NUCLEOTIDE SEQUENCE [LARGE SCALE GENOMIC DNA]</scope>
    <source>
        <strain evidence="2">KCTC 52945</strain>
    </source>
</reference>
<evidence type="ECO:0000313" key="2">
    <source>
        <dbReference type="Proteomes" id="UP000248795"/>
    </source>
</evidence>
<keyword evidence="2" id="KW-1185">Reference proteome</keyword>
<dbReference type="Proteomes" id="UP000248795">
    <property type="component" value="Unassembled WGS sequence"/>
</dbReference>
<gene>
    <name evidence="1" type="ORF">DK847_07990</name>
</gene>
<organism evidence="1 2">
    <name type="scientific">Aestuariivirga litoralis</name>
    <dbReference type="NCBI Taxonomy" id="2650924"/>
    <lineage>
        <taxon>Bacteria</taxon>
        <taxon>Pseudomonadati</taxon>
        <taxon>Pseudomonadota</taxon>
        <taxon>Alphaproteobacteria</taxon>
        <taxon>Hyphomicrobiales</taxon>
        <taxon>Aestuariivirgaceae</taxon>
        <taxon>Aestuariivirga</taxon>
    </lineage>
</organism>
<dbReference type="AlphaFoldDB" id="A0A2W2BM10"/>
<comment type="caution">
    <text evidence="1">The sequence shown here is derived from an EMBL/GenBank/DDBJ whole genome shotgun (WGS) entry which is preliminary data.</text>
</comment>
<dbReference type="RefSeq" id="WP_111197579.1">
    <property type="nucleotide sequence ID" value="NZ_QKVK01000003.1"/>
</dbReference>
<proteinExistence type="predicted"/>
<dbReference type="EMBL" id="QKVK01000003">
    <property type="protein sequence ID" value="PZF77259.1"/>
    <property type="molecule type" value="Genomic_DNA"/>
</dbReference>
<protein>
    <submittedName>
        <fullName evidence="1">Uncharacterized protein</fullName>
    </submittedName>
</protein>
<name>A0A2W2BM10_9HYPH</name>
<accession>A0A2W2BM10</accession>